<keyword evidence="3" id="KW-1185">Reference proteome</keyword>
<dbReference type="EMBL" id="QVQW01000046">
    <property type="protein sequence ID" value="RKU43152.1"/>
    <property type="molecule type" value="Genomic_DNA"/>
</dbReference>
<dbReference type="InterPro" id="IPR045518">
    <property type="entry name" value="2EXR"/>
</dbReference>
<dbReference type="AlphaFoldDB" id="A0A420Y5J3"/>
<proteinExistence type="predicted"/>
<organism evidence="2 3">
    <name type="scientific">Coniochaeta pulveracea</name>
    <dbReference type="NCBI Taxonomy" id="177199"/>
    <lineage>
        <taxon>Eukaryota</taxon>
        <taxon>Fungi</taxon>
        <taxon>Dikarya</taxon>
        <taxon>Ascomycota</taxon>
        <taxon>Pezizomycotina</taxon>
        <taxon>Sordariomycetes</taxon>
        <taxon>Sordariomycetidae</taxon>
        <taxon>Coniochaetales</taxon>
        <taxon>Coniochaetaceae</taxon>
        <taxon>Coniochaeta</taxon>
    </lineage>
</organism>
<dbReference type="STRING" id="177199.A0A420Y5J3"/>
<name>A0A420Y5J3_9PEZI</name>
<protein>
    <recommendedName>
        <fullName evidence="1">2EXR domain-containing protein</fullName>
    </recommendedName>
</protein>
<dbReference type="PANTHER" id="PTHR35910:SF1">
    <property type="entry name" value="2EXR DOMAIN-CONTAINING PROTEIN"/>
    <property type="match status" value="1"/>
</dbReference>
<dbReference type="Pfam" id="PF20150">
    <property type="entry name" value="2EXR"/>
    <property type="match status" value="1"/>
</dbReference>
<evidence type="ECO:0000313" key="3">
    <source>
        <dbReference type="Proteomes" id="UP000275385"/>
    </source>
</evidence>
<comment type="caution">
    <text evidence="2">The sequence shown here is derived from an EMBL/GenBank/DDBJ whole genome shotgun (WGS) entry which is preliminary data.</text>
</comment>
<dbReference type="PANTHER" id="PTHR35910">
    <property type="entry name" value="2EXR DOMAIN-CONTAINING PROTEIN"/>
    <property type="match status" value="1"/>
</dbReference>
<gene>
    <name evidence="2" type="ORF">DL546_002601</name>
</gene>
<accession>A0A420Y5J3</accession>
<sequence>MAFPQFRRLPTEIRREIWRQCLPNRVVELDEPVGQLTALFPDDADYCCFSNHTAHINRQPPLISRVCVESRTVALEHVDLSPPATRTTLDFAFGTSMGPADWVDKRRDVLHLNYNDCYSAWYREGEGVFDLLVSEAEAKAQGASLTWAFYDNVTDVDEYLDTLRNRRLLVSLGVVTIHAPLQPALESGLFGLLGDARVVLVDANDTERLKQYQSFCEKHGLPPDTDPHPASFFNKYCQQGSRARVQDRTEDMRFSWLVNSWFLNKDRIDDPEGAWSGTPETIPERPEEQWWWQRWVPNREHPWMKDMLEAMPRIQPRIMVRLCTQRCPIEYPSARRARK</sequence>
<evidence type="ECO:0000259" key="1">
    <source>
        <dbReference type="Pfam" id="PF20150"/>
    </source>
</evidence>
<reference evidence="2 3" key="1">
    <citation type="submission" date="2018-08" db="EMBL/GenBank/DDBJ databases">
        <title>Draft genome of the lignicolous fungus Coniochaeta pulveracea.</title>
        <authorList>
            <person name="Borstlap C.J."/>
            <person name="De Witt R.N."/>
            <person name="Botha A."/>
            <person name="Volschenk H."/>
        </authorList>
    </citation>
    <scope>NUCLEOTIDE SEQUENCE [LARGE SCALE GENOMIC DNA]</scope>
    <source>
        <strain evidence="2 3">CAB683</strain>
    </source>
</reference>
<dbReference type="OrthoDB" id="3540486at2759"/>
<dbReference type="Proteomes" id="UP000275385">
    <property type="component" value="Unassembled WGS sequence"/>
</dbReference>
<evidence type="ECO:0000313" key="2">
    <source>
        <dbReference type="EMBL" id="RKU43152.1"/>
    </source>
</evidence>
<feature type="domain" description="2EXR" evidence="1">
    <location>
        <begin position="3"/>
        <end position="110"/>
    </location>
</feature>